<feature type="compositionally biased region" description="Polar residues" evidence="1">
    <location>
        <begin position="260"/>
        <end position="272"/>
    </location>
</feature>
<comment type="caution">
    <text evidence="2">The sequence shown here is derived from an EMBL/GenBank/DDBJ whole genome shotgun (WGS) entry which is preliminary data.</text>
</comment>
<name>A0ABQ7H261_DUNSA</name>
<feature type="compositionally biased region" description="Polar residues" evidence="1">
    <location>
        <begin position="209"/>
        <end position="232"/>
    </location>
</feature>
<feature type="compositionally biased region" description="Polar residues" evidence="1">
    <location>
        <begin position="1"/>
        <end position="10"/>
    </location>
</feature>
<accession>A0ABQ7H261</accession>
<dbReference type="EMBL" id="MU069499">
    <property type="protein sequence ID" value="KAF5840951.1"/>
    <property type="molecule type" value="Genomic_DNA"/>
</dbReference>
<feature type="compositionally biased region" description="Pro residues" evidence="1">
    <location>
        <begin position="76"/>
        <end position="92"/>
    </location>
</feature>
<dbReference type="Proteomes" id="UP000815325">
    <property type="component" value="Unassembled WGS sequence"/>
</dbReference>
<organism evidence="2 3">
    <name type="scientific">Dunaliella salina</name>
    <name type="common">Green alga</name>
    <name type="synonym">Protococcus salinus</name>
    <dbReference type="NCBI Taxonomy" id="3046"/>
    <lineage>
        <taxon>Eukaryota</taxon>
        <taxon>Viridiplantae</taxon>
        <taxon>Chlorophyta</taxon>
        <taxon>core chlorophytes</taxon>
        <taxon>Chlorophyceae</taxon>
        <taxon>CS clade</taxon>
        <taxon>Chlamydomonadales</taxon>
        <taxon>Dunaliellaceae</taxon>
        <taxon>Dunaliella</taxon>
    </lineage>
</organism>
<evidence type="ECO:0000313" key="3">
    <source>
        <dbReference type="Proteomes" id="UP000815325"/>
    </source>
</evidence>
<proteinExistence type="predicted"/>
<reference evidence="2" key="1">
    <citation type="submission" date="2017-08" db="EMBL/GenBank/DDBJ databases">
        <authorList>
            <person name="Polle J.E."/>
            <person name="Barry K."/>
            <person name="Cushman J."/>
            <person name="Schmutz J."/>
            <person name="Tran D."/>
            <person name="Hathwaick L.T."/>
            <person name="Yim W.C."/>
            <person name="Jenkins J."/>
            <person name="Mckie-Krisberg Z.M."/>
            <person name="Prochnik S."/>
            <person name="Lindquist E."/>
            <person name="Dockter R.B."/>
            <person name="Adam C."/>
            <person name="Molina H."/>
            <person name="Bunkerborg J."/>
            <person name="Jin E."/>
            <person name="Buchheim M."/>
            <person name="Magnuson J."/>
        </authorList>
    </citation>
    <scope>NUCLEOTIDE SEQUENCE</scope>
    <source>
        <strain evidence="2">CCAP 19/18</strain>
    </source>
</reference>
<sequence>MQAPESSPGKSTCASSETSPGSSASDHGLGGPYALVHPLPHQDEAAAYETQMLEDAWAASCQGSSSCPAMSSLEPPVLPPPQHAGSPTPTPASIPDRGGSSEQRAGRRRDRQSRSYTYCGPARYPSGLSGPGQLQLRSNPLADLPADLQADLRKMQGEMRAKRERWEQSFTGRVLRFGSSSLRRTLTAMSSLSQLAQGRAGTTDKRGSHSSPNLLQQIPYTPPWQQHSQSANDGLGSSDGVGSARASGTGSDVSGKHGTCHTNFGAQGSEVQGHTGAVSRDDLVVQRRGHLSGDCSNVAGAGAAMGSWEQGDGGSVEGGALNAASKRSRGGGQGCKGPDTRTYVSCSTGMECVQGREGVQTGGGSRSGGNVECSSIDGPPENREANVLELLQADPFFISTCSML</sequence>
<protein>
    <submittedName>
        <fullName evidence="2">Uncharacterized protein</fullName>
    </submittedName>
</protein>
<keyword evidence="3" id="KW-1185">Reference proteome</keyword>
<feature type="compositionally biased region" description="Low complexity" evidence="1">
    <location>
        <begin position="11"/>
        <end position="25"/>
    </location>
</feature>
<feature type="region of interest" description="Disordered" evidence="1">
    <location>
        <begin position="1"/>
        <end position="37"/>
    </location>
</feature>
<feature type="region of interest" description="Disordered" evidence="1">
    <location>
        <begin position="357"/>
        <end position="380"/>
    </location>
</feature>
<evidence type="ECO:0000256" key="1">
    <source>
        <dbReference type="SAM" id="MobiDB-lite"/>
    </source>
</evidence>
<evidence type="ECO:0000313" key="2">
    <source>
        <dbReference type="EMBL" id="KAF5840951.1"/>
    </source>
</evidence>
<feature type="region of interest" description="Disordered" evidence="1">
    <location>
        <begin position="193"/>
        <end position="274"/>
    </location>
</feature>
<gene>
    <name evidence="2" type="ORF">DUNSADRAFT_14975</name>
</gene>
<feature type="region of interest" description="Disordered" evidence="1">
    <location>
        <begin position="59"/>
        <end position="138"/>
    </location>
</feature>